<dbReference type="InterPro" id="IPR051843">
    <property type="entry name" value="CPA1_transporter"/>
</dbReference>
<evidence type="ECO:0000256" key="1">
    <source>
        <dbReference type="ARBA" id="ARBA00007367"/>
    </source>
</evidence>
<keyword evidence="2" id="KW-0472">Membrane</keyword>
<dbReference type="WBParaSite" id="PSU_v2.g1176.t1">
    <property type="protein sequence ID" value="PSU_v2.g1176.t1"/>
    <property type="gene ID" value="PSU_v2.g1176"/>
</dbReference>
<keyword evidence="2" id="KW-1133">Transmembrane helix</keyword>
<dbReference type="AlphaFoldDB" id="A0A914XX20"/>
<keyword evidence="3" id="KW-1185">Reference proteome</keyword>
<dbReference type="PANTHER" id="PTHR31102:SF1">
    <property type="entry name" value="CATION_H+ EXCHANGER DOMAIN-CONTAINING PROTEIN"/>
    <property type="match status" value="1"/>
</dbReference>
<sequence>MLDLQSKNLGSDQGIPTLINAAASIDDVYALTWVSLILSSITSGSEGERSSWLWTVACALLEIIGGAVLGCILGGILWIFPSQELSYHKYRRMALLLSFSMATFFGMEFLGYETVGPFAILVQV</sequence>
<comment type="similarity">
    <text evidence="1">Belongs to the monovalent cation:proton antiporter 1 (CPA1) transporter (TC 2.A.36) family.</text>
</comment>
<accession>A0A914XX20</accession>
<evidence type="ECO:0000313" key="4">
    <source>
        <dbReference type="WBParaSite" id="PSU_v2.g1176.t1"/>
    </source>
</evidence>
<organism evidence="3 4">
    <name type="scientific">Panagrolaimus superbus</name>
    <dbReference type="NCBI Taxonomy" id="310955"/>
    <lineage>
        <taxon>Eukaryota</taxon>
        <taxon>Metazoa</taxon>
        <taxon>Ecdysozoa</taxon>
        <taxon>Nematoda</taxon>
        <taxon>Chromadorea</taxon>
        <taxon>Rhabditida</taxon>
        <taxon>Tylenchina</taxon>
        <taxon>Panagrolaimomorpha</taxon>
        <taxon>Panagrolaimoidea</taxon>
        <taxon>Panagrolaimidae</taxon>
        <taxon>Panagrolaimus</taxon>
    </lineage>
</organism>
<dbReference type="GO" id="GO:0098662">
    <property type="term" value="P:inorganic cation transmembrane transport"/>
    <property type="evidence" value="ECO:0007669"/>
    <property type="project" value="TreeGrafter"/>
</dbReference>
<dbReference type="Proteomes" id="UP000887577">
    <property type="component" value="Unplaced"/>
</dbReference>
<evidence type="ECO:0000313" key="3">
    <source>
        <dbReference type="Proteomes" id="UP000887577"/>
    </source>
</evidence>
<name>A0A914XX20_9BILA</name>
<proteinExistence type="inferred from homology"/>
<evidence type="ECO:0000256" key="2">
    <source>
        <dbReference type="SAM" id="Phobius"/>
    </source>
</evidence>
<keyword evidence="2" id="KW-0812">Transmembrane</keyword>
<feature type="transmembrane region" description="Helical" evidence="2">
    <location>
        <begin position="93"/>
        <end position="112"/>
    </location>
</feature>
<feature type="transmembrane region" description="Helical" evidence="2">
    <location>
        <begin position="52"/>
        <end position="81"/>
    </location>
</feature>
<dbReference type="PANTHER" id="PTHR31102">
    <property type="match status" value="1"/>
</dbReference>
<reference evidence="4" key="1">
    <citation type="submission" date="2022-11" db="UniProtKB">
        <authorList>
            <consortium name="WormBaseParasite"/>
        </authorList>
    </citation>
    <scope>IDENTIFICATION</scope>
</reference>
<protein>
    <submittedName>
        <fullName evidence="4">Uncharacterized protein</fullName>
    </submittedName>
</protein>